<sequence>MARLRRTAIIGTAALAVLAAGVAPASAATTTIRQGSATADPYAGNVQASLLGTATVSTSIGEGSCTESVMTGSIQSDGSNLSVSSATFSGDGGGPCSGTTSATIETLNLPWTGGSVAFDEGHTGGRDATVTIANFSVRATVDIFGGITCEFGGNLTANGFNGDNASRPDTGSSEAQVGVQNAQVSKTGGSFLCPSTATVTATYALKGETAAGSGTFDQSLYVTS</sequence>
<proteinExistence type="predicted"/>
<gene>
    <name evidence="2" type="ORF">SAMN04489713_101422</name>
</gene>
<dbReference type="GeneID" id="99656264"/>
<evidence type="ECO:0008006" key="4">
    <source>
        <dbReference type="Google" id="ProtNLM"/>
    </source>
</evidence>
<organism evidence="2 3">
    <name type="scientific">Actinomadura madurae</name>
    <dbReference type="NCBI Taxonomy" id="1993"/>
    <lineage>
        <taxon>Bacteria</taxon>
        <taxon>Bacillati</taxon>
        <taxon>Actinomycetota</taxon>
        <taxon>Actinomycetes</taxon>
        <taxon>Streptosporangiales</taxon>
        <taxon>Thermomonosporaceae</taxon>
        <taxon>Actinomadura</taxon>
    </lineage>
</organism>
<reference evidence="2 3" key="1">
    <citation type="submission" date="2016-10" db="EMBL/GenBank/DDBJ databases">
        <authorList>
            <person name="de Groot N.N."/>
        </authorList>
    </citation>
    <scope>NUCLEOTIDE SEQUENCE [LARGE SCALE GENOMIC DNA]</scope>
    <source>
        <strain evidence="2 3">DSM 43067</strain>
    </source>
</reference>
<dbReference type="RefSeq" id="WP_143118262.1">
    <property type="nucleotide sequence ID" value="NZ_CP083237.1"/>
</dbReference>
<dbReference type="Proteomes" id="UP000183413">
    <property type="component" value="Unassembled WGS sequence"/>
</dbReference>
<evidence type="ECO:0000313" key="2">
    <source>
        <dbReference type="EMBL" id="SFN14882.1"/>
    </source>
</evidence>
<name>A0A1I4WNR5_9ACTN</name>
<feature type="chain" id="PRO_5010315187" description="Neocarzinostatin family protein" evidence="1">
    <location>
        <begin position="28"/>
        <end position="224"/>
    </location>
</feature>
<feature type="signal peptide" evidence="1">
    <location>
        <begin position="1"/>
        <end position="27"/>
    </location>
</feature>
<keyword evidence="3" id="KW-1185">Reference proteome</keyword>
<keyword evidence="1" id="KW-0732">Signal</keyword>
<dbReference type="InParanoid" id="A0A1I4WNR5"/>
<dbReference type="EMBL" id="FOVH01000001">
    <property type="protein sequence ID" value="SFN14882.1"/>
    <property type="molecule type" value="Genomic_DNA"/>
</dbReference>
<dbReference type="OrthoDB" id="3474403at2"/>
<accession>A0A1I4WNR5</accession>
<protein>
    <recommendedName>
        <fullName evidence="4">Neocarzinostatin family protein</fullName>
    </recommendedName>
</protein>
<evidence type="ECO:0000256" key="1">
    <source>
        <dbReference type="SAM" id="SignalP"/>
    </source>
</evidence>
<evidence type="ECO:0000313" key="3">
    <source>
        <dbReference type="Proteomes" id="UP000183413"/>
    </source>
</evidence>
<dbReference type="AlphaFoldDB" id="A0A1I4WNR5"/>